<protein>
    <submittedName>
        <fullName evidence="2">Uncharacterized protein</fullName>
    </submittedName>
</protein>
<gene>
    <name evidence="2" type="ORF">NBH00_07705</name>
</gene>
<feature type="region of interest" description="Disordered" evidence="1">
    <location>
        <begin position="21"/>
        <end position="54"/>
    </location>
</feature>
<dbReference type="Proteomes" id="UP001056035">
    <property type="component" value="Chromosome"/>
</dbReference>
<feature type="compositionally biased region" description="Basic and acidic residues" evidence="1">
    <location>
        <begin position="41"/>
        <end position="53"/>
    </location>
</feature>
<reference evidence="2 3" key="1">
    <citation type="submission" date="2022-06" db="EMBL/GenBank/DDBJ databases">
        <title>Paraconexibacter antarcticus.</title>
        <authorList>
            <person name="Kim C.S."/>
        </authorList>
    </citation>
    <scope>NUCLEOTIDE SEQUENCE [LARGE SCALE GENOMIC DNA]</scope>
    <source>
        <strain evidence="2 3">02-257</strain>
    </source>
</reference>
<name>A0ABY5DX04_9ACTN</name>
<evidence type="ECO:0000313" key="2">
    <source>
        <dbReference type="EMBL" id="UTI66079.1"/>
    </source>
</evidence>
<feature type="compositionally biased region" description="Basic and acidic residues" evidence="1">
    <location>
        <begin position="21"/>
        <end position="32"/>
    </location>
</feature>
<evidence type="ECO:0000313" key="3">
    <source>
        <dbReference type="Proteomes" id="UP001056035"/>
    </source>
</evidence>
<evidence type="ECO:0000256" key="1">
    <source>
        <dbReference type="SAM" id="MobiDB-lite"/>
    </source>
</evidence>
<sequence>MYHQPLPRPALHAVRLLLADRGRDGARTESGGKVRTPAAAVERDPGPEVDSARRALWQKRLSEFTRGRDS</sequence>
<dbReference type="RefSeq" id="WP_254572757.1">
    <property type="nucleotide sequence ID" value="NZ_CP098502.1"/>
</dbReference>
<accession>A0ABY5DX04</accession>
<keyword evidence="3" id="KW-1185">Reference proteome</keyword>
<dbReference type="EMBL" id="CP098502">
    <property type="protein sequence ID" value="UTI66079.1"/>
    <property type="molecule type" value="Genomic_DNA"/>
</dbReference>
<organism evidence="2 3">
    <name type="scientific">Paraconexibacter antarcticus</name>
    <dbReference type="NCBI Taxonomy" id="2949664"/>
    <lineage>
        <taxon>Bacteria</taxon>
        <taxon>Bacillati</taxon>
        <taxon>Actinomycetota</taxon>
        <taxon>Thermoleophilia</taxon>
        <taxon>Solirubrobacterales</taxon>
        <taxon>Paraconexibacteraceae</taxon>
        <taxon>Paraconexibacter</taxon>
    </lineage>
</organism>
<proteinExistence type="predicted"/>